<feature type="domain" description="HTH tetR-type" evidence="5">
    <location>
        <begin position="17"/>
        <end position="78"/>
    </location>
</feature>
<gene>
    <name evidence="6" type="ORF">SAMN05216174_10770</name>
</gene>
<reference evidence="7" key="1">
    <citation type="submission" date="2016-10" db="EMBL/GenBank/DDBJ databases">
        <authorList>
            <person name="Varghese N."/>
            <person name="Submissions S."/>
        </authorList>
    </citation>
    <scope>NUCLEOTIDE SEQUENCE [LARGE SCALE GENOMIC DNA]</scope>
    <source>
        <strain evidence="7">IBRC-M 10403</strain>
    </source>
</reference>
<dbReference type="Proteomes" id="UP000199501">
    <property type="component" value="Unassembled WGS sequence"/>
</dbReference>
<dbReference type="SUPFAM" id="SSF46689">
    <property type="entry name" value="Homeodomain-like"/>
    <property type="match status" value="1"/>
</dbReference>
<dbReference type="Pfam" id="PF13305">
    <property type="entry name" value="TetR_C_33"/>
    <property type="match status" value="1"/>
</dbReference>
<accession>A0A1G6RWN4</accession>
<dbReference type="Gene3D" id="1.10.357.10">
    <property type="entry name" value="Tetracycline Repressor, domain 2"/>
    <property type="match status" value="1"/>
</dbReference>
<dbReference type="InterPro" id="IPR001647">
    <property type="entry name" value="HTH_TetR"/>
</dbReference>
<dbReference type="PANTHER" id="PTHR30055">
    <property type="entry name" value="HTH-TYPE TRANSCRIPTIONAL REGULATOR RUTR"/>
    <property type="match status" value="1"/>
</dbReference>
<protein>
    <submittedName>
        <fullName evidence="6">DNA-binding transcriptional regulator, AcrR family</fullName>
    </submittedName>
</protein>
<keyword evidence="7" id="KW-1185">Reference proteome</keyword>
<evidence type="ECO:0000256" key="2">
    <source>
        <dbReference type="ARBA" id="ARBA00023125"/>
    </source>
</evidence>
<evidence type="ECO:0000256" key="4">
    <source>
        <dbReference type="PROSITE-ProRule" id="PRU00335"/>
    </source>
</evidence>
<dbReference type="PROSITE" id="PS50977">
    <property type="entry name" value="HTH_TETR_2"/>
    <property type="match status" value="1"/>
</dbReference>
<proteinExistence type="predicted"/>
<dbReference type="OrthoDB" id="8222629at2"/>
<feature type="DNA-binding region" description="H-T-H motif" evidence="4">
    <location>
        <begin position="41"/>
        <end position="60"/>
    </location>
</feature>
<dbReference type="RefSeq" id="WP_091451080.1">
    <property type="nucleotide sequence ID" value="NZ_FMZZ01000007.1"/>
</dbReference>
<dbReference type="EMBL" id="FMZZ01000007">
    <property type="protein sequence ID" value="SDD08978.1"/>
    <property type="molecule type" value="Genomic_DNA"/>
</dbReference>
<name>A0A1G6RWN4_9PSEU</name>
<dbReference type="PANTHER" id="PTHR30055:SF234">
    <property type="entry name" value="HTH-TYPE TRANSCRIPTIONAL REGULATOR BETI"/>
    <property type="match status" value="1"/>
</dbReference>
<dbReference type="InterPro" id="IPR009057">
    <property type="entry name" value="Homeodomain-like_sf"/>
</dbReference>
<keyword evidence="2 4" id="KW-0238">DNA-binding</keyword>
<dbReference type="InterPro" id="IPR036271">
    <property type="entry name" value="Tet_transcr_reg_TetR-rel_C_sf"/>
</dbReference>
<dbReference type="AlphaFoldDB" id="A0A1G6RWN4"/>
<sequence length="208" mass="22917">MPETTERRRRAPRGEGGRLREQIVDAAARLLADTGDEGAVSIRAVADAVGVTPPSIYRHFEDKSALLQAVLDRLFGDMEAALADAAEHEPSPVRKVLAHARAYLDYGLLEPGRYKVLYEGRVLPTLSTPDTTALDTTPGRTVLTASVEALREAMRAGETPDADPWRLAVVIWQILHGVVSMRINKPRFPWAPAWEDAEFAIRSVLRLS</sequence>
<dbReference type="GO" id="GO:0000976">
    <property type="term" value="F:transcription cis-regulatory region binding"/>
    <property type="evidence" value="ECO:0007669"/>
    <property type="project" value="TreeGrafter"/>
</dbReference>
<organism evidence="6 7">
    <name type="scientific">Actinokineospora iranica</name>
    <dbReference type="NCBI Taxonomy" id="1271860"/>
    <lineage>
        <taxon>Bacteria</taxon>
        <taxon>Bacillati</taxon>
        <taxon>Actinomycetota</taxon>
        <taxon>Actinomycetes</taxon>
        <taxon>Pseudonocardiales</taxon>
        <taxon>Pseudonocardiaceae</taxon>
        <taxon>Actinokineospora</taxon>
    </lineage>
</organism>
<evidence type="ECO:0000259" key="5">
    <source>
        <dbReference type="PROSITE" id="PS50977"/>
    </source>
</evidence>
<dbReference type="SUPFAM" id="SSF48498">
    <property type="entry name" value="Tetracyclin repressor-like, C-terminal domain"/>
    <property type="match status" value="1"/>
</dbReference>
<keyword evidence="3" id="KW-0804">Transcription</keyword>
<dbReference type="Pfam" id="PF00440">
    <property type="entry name" value="TetR_N"/>
    <property type="match status" value="1"/>
</dbReference>
<evidence type="ECO:0000313" key="7">
    <source>
        <dbReference type="Proteomes" id="UP000199501"/>
    </source>
</evidence>
<dbReference type="InterPro" id="IPR050109">
    <property type="entry name" value="HTH-type_TetR-like_transc_reg"/>
</dbReference>
<evidence type="ECO:0000256" key="3">
    <source>
        <dbReference type="ARBA" id="ARBA00023163"/>
    </source>
</evidence>
<dbReference type="GO" id="GO:0003700">
    <property type="term" value="F:DNA-binding transcription factor activity"/>
    <property type="evidence" value="ECO:0007669"/>
    <property type="project" value="TreeGrafter"/>
</dbReference>
<evidence type="ECO:0000313" key="6">
    <source>
        <dbReference type="EMBL" id="SDD08978.1"/>
    </source>
</evidence>
<dbReference type="InterPro" id="IPR025996">
    <property type="entry name" value="MT1864/Rv1816-like_C"/>
</dbReference>
<evidence type="ECO:0000256" key="1">
    <source>
        <dbReference type="ARBA" id="ARBA00023015"/>
    </source>
</evidence>
<keyword evidence="1" id="KW-0805">Transcription regulation</keyword>